<dbReference type="RefSeq" id="WP_150991085.1">
    <property type="nucleotide sequence ID" value="NZ_CP062804.1"/>
</dbReference>
<proteinExistence type="predicted"/>
<evidence type="ECO:0000313" key="3">
    <source>
        <dbReference type="EMBL" id="QOT79450.1"/>
    </source>
</evidence>
<accession>A0A643FMI7</accession>
<feature type="chain" id="PRO_5043938378" evidence="2">
    <location>
        <begin position="24"/>
        <end position="162"/>
    </location>
</feature>
<reference evidence="3 4" key="1">
    <citation type="submission" date="2020-10" db="EMBL/GenBank/DDBJ databases">
        <title>Complete genome sequence of Cupriavidus basilensis CCUG 49340T.</title>
        <authorList>
            <person name="Salva-Serra F."/>
            <person name="Donoso R.A."/>
            <person name="Cho K.H."/>
            <person name="Yoo J.A."/>
            <person name="Lee K."/>
            <person name="Yoon S.-H."/>
            <person name="Perez-Pantoja D."/>
            <person name="Moore E.R.B."/>
        </authorList>
    </citation>
    <scope>NUCLEOTIDE SEQUENCE [LARGE SCALE GENOMIC DNA]</scope>
    <source>
        <strain evidence="4">CCUG 49340</strain>
    </source>
</reference>
<protein>
    <submittedName>
        <fullName evidence="3">Uncharacterized protein</fullName>
    </submittedName>
</protein>
<gene>
    <name evidence="3" type="ORF">F7R26_032535</name>
</gene>
<evidence type="ECO:0000313" key="4">
    <source>
        <dbReference type="Proteomes" id="UP000397656"/>
    </source>
</evidence>
<organism evidence="3 4">
    <name type="scientific">Cupriavidus basilensis</name>
    <dbReference type="NCBI Taxonomy" id="68895"/>
    <lineage>
        <taxon>Bacteria</taxon>
        <taxon>Pseudomonadati</taxon>
        <taxon>Pseudomonadota</taxon>
        <taxon>Betaproteobacteria</taxon>
        <taxon>Burkholderiales</taxon>
        <taxon>Burkholderiaceae</taxon>
        <taxon>Cupriavidus</taxon>
    </lineage>
</organism>
<dbReference type="EMBL" id="CP062804">
    <property type="protein sequence ID" value="QOT79450.1"/>
    <property type="molecule type" value="Genomic_DNA"/>
</dbReference>
<evidence type="ECO:0000256" key="2">
    <source>
        <dbReference type="SAM" id="SignalP"/>
    </source>
</evidence>
<dbReference type="GeneID" id="98405695"/>
<keyword evidence="2" id="KW-0732">Signal</keyword>
<feature type="compositionally biased region" description="Low complexity" evidence="1">
    <location>
        <begin position="130"/>
        <end position="140"/>
    </location>
</feature>
<feature type="region of interest" description="Disordered" evidence="1">
    <location>
        <begin position="81"/>
        <end position="100"/>
    </location>
</feature>
<feature type="region of interest" description="Disordered" evidence="1">
    <location>
        <begin position="114"/>
        <end position="162"/>
    </location>
</feature>
<sequence>MRRAIATSLATLLAALAGNPATAQTLAGQTWIVGLPCDQVSVQTVIDNQPQQIIGIACRQPDDHWLFVDTAPVAVSLFGPVGNKSGNASDGAAEAGAPPVTFGLQSPFGYRDWLRAAPQRQPKGARPYGQNTQNSQNSQNKRYGQSDRYGAKPQAPRKYSPP</sequence>
<name>A0A643FMI7_9BURK</name>
<feature type="signal peptide" evidence="2">
    <location>
        <begin position="1"/>
        <end position="23"/>
    </location>
</feature>
<dbReference type="AlphaFoldDB" id="A0A643FMI7"/>
<evidence type="ECO:0000256" key="1">
    <source>
        <dbReference type="SAM" id="MobiDB-lite"/>
    </source>
</evidence>
<dbReference type="Proteomes" id="UP000397656">
    <property type="component" value="Chromosome 2"/>
</dbReference>